<dbReference type="InterPro" id="IPR002052">
    <property type="entry name" value="DNA_methylase_N6_adenine_CS"/>
</dbReference>
<evidence type="ECO:0000313" key="7">
    <source>
        <dbReference type="EMBL" id="CVK15458.1"/>
    </source>
</evidence>
<dbReference type="SUPFAM" id="SSF53335">
    <property type="entry name" value="S-adenosyl-L-methionine-dependent methyltransferases"/>
    <property type="match status" value="1"/>
</dbReference>
<dbReference type="InterPro" id="IPR019874">
    <property type="entry name" value="RF_methyltr_PrmC"/>
</dbReference>
<dbReference type="PROSITE" id="PS00092">
    <property type="entry name" value="N6_MTASE"/>
    <property type="match status" value="1"/>
</dbReference>
<dbReference type="STRING" id="1586267.GCA_001418685_00281"/>
<dbReference type="GO" id="GO:0003676">
    <property type="term" value="F:nucleic acid binding"/>
    <property type="evidence" value="ECO:0007669"/>
    <property type="project" value="InterPro"/>
</dbReference>
<dbReference type="EMBL" id="FCOR01000002">
    <property type="protein sequence ID" value="CVK15458.1"/>
    <property type="molecule type" value="Genomic_DNA"/>
</dbReference>
<dbReference type="Pfam" id="PF05175">
    <property type="entry name" value="MTS"/>
    <property type="match status" value="1"/>
</dbReference>
<keyword evidence="8" id="KW-1185">Reference proteome</keyword>
<dbReference type="Proteomes" id="UP000182761">
    <property type="component" value="Unassembled WGS sequence"/>
</dbReference>
<evidence type="ECO:0000256" key="2">
    <source>
        <dbReference type="ARBA" id="ARBA00022603"/>
    </source>
</evidence>
<dbReference type="Gene3D" id="3.40.50.150">
    <property type="entry name" value="Vaccinia Virus protein VP39"/>
    <property type="match status" value="1"/>
</dbReference>
<sequence length="294" mass="33817">MHFTMKSLAEIRNEFIKNLSSHYSPKEIDIIFYALAETYLHKDKITLKLGLDEMQEDSQMKSTLFQTALFYLISGMPYQYVLGHIDFFGCKILVNPNVLIPRPETEELVAWICKDFGNKNEELNIMDLCSGSGCIAIALAKNVKSKVSALEIDEKAMELAKKNAENNLVSIDFIQADLLNTTNHKIKNNEKYDIIVSNPPYIREYEKKAMEGRVVNHEPAKALFVPDNDPLIFYRSIIHFSQKNLTAHGSVYVEINQDLGEKTRRLFLDYFNYVELKQDLSGNFRMIKAKEILS</sequence>
<keyword evidence="4" id="KW-0949">S-adenosyl-L-methionine</keyword>
<evidence type="ECO:0000256" key="1">
    <source>
        <dbReference type="ARBA" id="ARBA00012771"/>
    </source>
</evidence>
<keyword evidence="3 7" id="KW-0808">Transferase</keyword>
<reference evidence="7 8" key="1">
    <citation type="submission" date="2016-01" db="EMBL/GenBank/DDBJ databases">
        <authorList>
            <person name="McClelland M."/>
            <person name="Jain A."/>
            <person name="Saraogi P."/>
            <person name="Mendelson R."/>
            <person name="Westerman R."/>
            <person name="SanMiguel P."/>
            <person name="Csonka L."/>
        </authorList>
    </citation>
    <scope>NUCLEOTIDE SEQUENCE [LARGE SCALE GENOMIC DNA]</scope>
    <source>
        <strain evidence="7 8">R-53146</strain>
    </source>
</reference>
<comment type="catalytic activity">
    <reaction evidence="5">
        <text>L-glutaminyl-[peptide chain release factor] + S-adenosyl-L-methionine = N(5)-methyl-L-glutaminyl-[peptide chain release factor] + S-adenosyl-L-homocysteine + H(+)</text>
        <dbReference type="Rhea" id="RHEA:42896"/>
        <dbReference type="Rhea" id="RHEA-COMP:10271"/>
        <dbReference type="Rhea" id="RHEA-COMP:10272"/>
        <dbReference type="ChEBI" id="CHEBI:15378"/>
        <dbReference type="ChEBI" id="CHEBI:30011"/>
        <dbReference type="ChEBI" id="CHEBI:57856"/>
        <dbReference type="ChEBI" id="CHEBI:59789"/>
        <dbReference type="ChEBI" id="CHEBI:61891"/>
        <dbReference type="EC" id="2.1.1.297"/>
    </reaction>
</comment>
<proteinExistence type="predicted"/>
<dbReference type="NCBIfam" id="TIGR00536">
    <property type="entry name" value="hemK_fam"/>
    <property type="match status" value="1"/>
</dbReference>
<dbReference type="PANTHER" id="PTHR18895:SF74">
    <property type="entry name" value="MTRF1L RELEASE FACTOR GLUTAMINE METHYLTRANSFERASE"/>
    <property type="match status" value="1"/>
</dbReference>
<dbReference type="GO" id="GO:0102559">
    <property type="term" value="F:peptide chain release factor N(5)-glutamine methyltransferase activity"/>
    <property type="evidence" value="ECO:0007669"/>
    <property type="project" value="UniProtKB-EC"/>
</dbReference>
<keyword evidence="2 7" id="KW-0489">Methyltransferase</keyword>
<evidence type="ECO:0000256" key="4">
    <source>
        <dbReference type="ARBA" id="ARBA00022691"/>
    </source>
</evidence>
<dbReference type="CDD" id="cd02440">
    <property type="entry name" value="AdoMet_MTases"/>
    <property type="match status" value="1"/>
</dbReference>
<dbReference type="GO" id="GO:0032259">
    <property type="term" value="P:methylation"/>
    <property type="evidence" value="ECO:0007669"/>
    <property type="project" value="UniProtKB-KW"/>
</dbReference>
<evidence type="ECO:0000313" key="8">
    <source>
        <dbReference type="Proteomes" id="UP000182761"/>
    </source>
</evidence>
<dbReference type="PANTHER" id="PTHR18895">
    <property type="entry name" value="HEMK METHYLTRANSFERASE"/>
    <property type="match status" value="1"/>
</dbReference>
<dbReference type="InterPro" id="IPR029063">
    <property type="entry name" value="SAM-dependent_MTases_sf"/>
</dbReference>
<feature type="domain" description="Methyltransferase small" evidence="6">
    <location>
        <begin position="120"/>
        <end position="206"/>
    </location>
</feature>
<dbReference type="EC" id="2.1.1.297" evidence="1"/>
<dbReference type="AlphaFoldDB" id="A0A0X3ANK8"/>
<name>A0A0X3ANK8_9FLAO</name>
<evidence type="ECO:0000256" key="5">
    <source>
        <dbReference type="ARBA" id="ARBA00048391"/>
    </source>
</evidence>
<accession>A0A0X3ANK8</accession>
<organism evidence="7 8">
    <name type="scientific">Apibacter mensalis</name>
    <dbReference type="NCBI Taxonomy" id="1586267"/>
    <lineage>
        <taxon>Bacteria</taxon>
        <taxon>Pseudomonadati</taxon>
        <taxon>Bacteroidota</taxon>
        <taxon>Flavobacteriia</taxon>
        <taxon>Flavobacteriales</taxon>
        <taxon>Weeksellaceae</taxon>
        <taxon>Apibacter</taxon>
    </lineage>
</organism>
<dbReference type="InterPro" id="IPR007848">
    <property type="entry name" value="Small_mtfrase_dom"/>
</dbReference>
<gene>
    <name evidence="7" type="ORF">Ga0061079_1023</name>
</gene>
<protein>
    <recommendedName>
        <fullName evidence="1">peptide chain release factor N(5)-glutamine methyltransferase</fullName>
        <ecNumber evidence="1">2.1.1.297</ecNumber>
    </recommendedName>
</protein>
<evidence type="ECO:0000259" key="6">
    <source>
        <dbReference type="Pfam" id="PF05175"/>
    </source>
</evidence>
<dbReference type="NCBIfam" id="TIGR03534">
    <property type="entry name" value="RF_mod_PrmC"/>
    <property type="match status" value="1"/>
</dbReference>
<evidence type="ECO:0000256" key="3">
    <source>
        <dbReference type="ARBA" id="ARBA00022679"/>
    </source>
</evidence>
<dbReference type="InterPro" id="IPR050320">
    <property type="entry name" value="N5-glutamine_MTase"/>
</dbReference>
<dbReference type="InterPro" id="IPR004556">
    <property type="entry name" value="HemK-like"/>
</dbReference>
<dbReference type="OrthoDB" id="9800643at2"/>